<feature type="chain" id="PRO_5046798320" description="Lipoprotein" evidence="1">
    <location>
        <begin position="27"/>
        <end position="285"/>
    </location>
</feature>
<dbReference type="EMBL" id="CP071091">
    <property type="protein sequence ID" value="QSQ10688.1"/>
    <property type="molecule type" value="Genomic_DNA"/>
</dbReference>
<reference evidence="2 3" key="1">
    <citation type="submission" date="2021-02" db="EMBL/GenBank/DDBJ databases">
        <title>De Novo genome assembly of isolated myxobacteria.</title>
        <authorList>
            <person name="Stevens D.C."/>
        </authorList>
    </citation>
    <scope>NUCLEOTIDE SEQUENCE [LARGE SCALE GENOMIC DNA]</scope>
    <source>
        <strain evidence="2 3">SCHIC003</strain>
    </source>
</reference>
<evidence type="ECO:0008006" key="4">
    <source>
        <dbReference type="Google" id="ProtNLM"/>
    </source>
</evidence>
<organism evidence="2 3">
    <name type="scientific">Myxococcus landrumensis</name>
    <dbReference type="NCBI Taxonomy" id="2813577"/>
    <lineage>
        <taxon>Bacteria</taxon>
        <taxon>Pseudomonadati</taxon>
        <taxon>Myxococcota</taxon>
        <taxon>Myxococcia</taxon>
        <taxon>Myxococcales</taxon>
        <taxon>Cystobacterineae</taxon>
        <taxon>Myxococcaceae</taxon>
        <taxon>Myxococcus</taxon>
    </lineage>
</organism>
<evidence type="ECO:0000256" key="1">
    <source>
        <dbReference type="SAM" id="SignalP"/>
    </source>
</evidence>
<evidence type="ECO:0000313" key="2">
    <source>
        <dbReference type="EMBL" id="QSQ10688.1"/>
    </source>
</evidence>
<keyword evidence="3" id="KW-1185">Reference proteome</keyword>
<accession>A0ABX7N2Q3</accession>
<evidence type="ECO:0000313" key="3">
    <source>
        <dbReference type="Proteomes" id="UP000663090"/>
    </source>
</evidence>
<keyword evidence="1" id="KW-0732">Signal</keyword>
<gene>
    <name evidence="2" type="ORF">JY572_19775</name>
</gene>
<name>A0ABX7N2Q3_9BACT</name>
<dbReference type="Proteomes" id="UP000663090">
    <property type="component" value="Chromosome"/>
</dbReference>
<feature type="signal peptide" evidence="1">
    <location>
        <begin position="1"/>
        <end position="26"/>
    </location>
</feature>
<dbReference type="RefSeq" id="WP_206712457.1">
    <property type="nucleotide sequence ID" value="NZ_CP071091.1"/>
</dbReference>
<protein>
    <recommendedName>
        <fullName evidence="4">Lipoprotein</fullName>
    </recommendedName>
</protein>
<proteinExistence type="predicted"/>
<sequence length="285" mass="31821">MKNFKNAFTPALAALGLLMVSAPVAAQESSAFSFQYQREVSIDMCSWSDRPIGASTCVTVDTSSSNPIACDGPSQPPPTTRDTFLLSASDPCPLDPYNGCPRQRWRWSDDRMLSGFRANELRCPSDPLKWGTSFYTAPLLTSKSGHVFMQIPAFYAHQTAKKVRAQVKLRPYSLRPWVPANLPYQPMTAILALQQLNASNVWVDLSTQVIHDVTEHTTTYYVYETEAMVQPFSMVRLELRAGSIPTPVSNVDAEYYKNYHLELDIMDGRVILPECIPDHSTGTCL</sequence>